<evidence type="ECO:0000259" key="9">
    <source>
        <dbReference type="PROSITE" id="PS51012"/>
    </source>
</evidence>
<dbReference type="InterPro" id="IPR013525">
    <property type="entry name" value="ABC2_TM"/>
</dbReference>
<dbReference type="PANTHER" id="PTHR30413">
    <property type="entry name" value="INNER MEMBRANE TRANSPORT PERMEASE"/>
    <property type="match status" value="1"/>
</dbReference>
<protein>
    <recommendedName>
        <fullName evidence="8">Transport permease protein</fullName>
    </recommendedName>
</protein>
<dbReference type="GO" id="GO:0140359">
    <property type="term" value="F:ABC-type transporter activity"/>
    <property type="evidence" value="ECO:0007669"/>
    <property type="project" value="InterPro"/>
</dbReference>
<evidence type="ECO:0000256" key="3">
    <source>
        <dbReference type="ARBA" id="ARBA00022448"/>
    </source>
</evidence>
<comment type="caution">
    <text evidence="10">The sequence shown here is derived from an EMBL/GenBank/DDBJ whole genome shotgun (WGS) entry which is preliminary data.</text>
</comment>
<evidence type="ECO:0000256" key="8">
    <source>
        <dbReference type="RuleBase" id="RU361157"/>
    </source>
</evidence>
<comment type="caution">
    <text evidence="8">Lacks conserved residue(s) required for the propagation of feature annotation.</text>
</comment>
<feature type="transmembrane region" description="Helical" evidence="8">
    <location>
        <begin position="83"/>
        <end position="104"/>
    </location>
</feature>
<keyword evidence="5 8" id="KW-0812">Transmembrane</keyword>
<dbReference type="Pfam" id="PF01061">
    <property type="entry name" value="ABC2_membrane"/>
    <property type="match status" value="1"/>
</dbReference>
<dbReference type="Proteomes" id="UP000636505">
    <property type="component" value="Unassembled WGS sequence"/>
</dbReference>
<evidence type="ECO:0000256" key="6">
    <source>
        <dbReference type="ARBA" id="ARBA00022989"/>
    </source>
</evidence>
<dbReference type="PROSITE" id="PS51012">
    <property type="entry name" value="ABC_TM2"/>
    <property type="match status" value="1"/>
</dbReference>
<comment type="similarity">
    <text evidence="2 8">Belongs to the ABC-2 integral membrane protein family.</text>
</comment>
<organism evidence="10 11">
    <name type="scientific">Vasconcelosia minhoensis LEGE 07310</name>
    <dbReference type="NCBI Taxonomy" id="915328"/>
    <lineage>
        <taxon>Bacteria</taxon>
        <taxon>Bacillati</taxon>
        <taxon>Cyanobacteriota</taxon>
        <taxon>Cyanophyceae</taxon>
        <taxon>Nodosilineales</taxon>
        <taxon>Cymatolegaceae</taxon>
        <taxon>Vasconcelosia</taxon>
        <taxon>Vasconcelosia minhoensis</taxon>
    </lineage>
</organism>
<evidence type="ECO:0000313" key="11">
    <source>
        <dbReference type="Proteomes" id="UP000636505"/>
    </source>
</evidence>
<evidence type="ECO:0000313" key="10">
    <source>
        <dbReference type="EMBL" id="MBE9079937.1"/>
    </source>
</evidence>
<keyword evidence="7 8" id="KW-0472">Membrane</keyword>
<feature type="transmembrane region" description="Helical" evidence="8">
    <location>
        <begin position="116"/>
        <end position="133"/>
    </location>
</feature>
<gene>
    <name evidence="10" type="ORF">IQ241_22045</name>
</gene>
<keyword evidence="3 8" id="KW-0813">Transport</keyword>
<dbReference type="GO" id="GO:0005886">
    <property type="term" value="C:plasma membrane"/>
    <property type="evidence" value="ECO:0007669"/>
    <property type="project" value="UniProtKB-SubCell"/>
</dbReference>
<feature type="transmembrane region" description="Helical" evidence="8">
    <location>
        <begin position="191"/>
        <end position="212"/>
    </location>
</feature>
<evidence type="ECO:0000256" key="2">
    <source>
        <dbReference type="ARBA" id="ARBA00007783"/>
    </source>
</evidence>
<evidence type="ECO:0000256" key="4">
    <source>
        <dbReference type="ARBA" id="ARBA00022475"/>
    </source>
</evidence>
<feature type="transmembrane region" description="Helical" evidence="8">
    <location>
        <begin position="245"/>
        <end position="266"/>
    </location>
</feature>
<comment type="subcellular location">
    <subcellularLocation>
        <location evidence="1 8">Cell membrane</location>
        <topology evidence="1 8">Multi-pass membrane protein</topology>
    </subcellularLocation>
</comment>
<evidence type="ECO:0000256" key="1">
    <source>
        <dbReference type="ARBA" id="ARBA00004651"/>
    </source>
</evidence>
<proteinExistence type="inferred from homology"/>
<feature type="domain" description="ABC transmembrane type-2" evidence="9">
    <location>
        <begin position="41"/>
        <end position="269"/>
    </location>
</feature>
<feature type="transmembrane region" description="Helical" evidence="8">
    <location>
        <begin position="167"/>
        <end position="185"/>
    </location>
</feature>
<evidence type="ECO:0000256" key="7">
    <source>
        <dbReference type="ARBA" id="ARBA00023136"/>
    </source>
</evidence>
<evidence type="ECO:0000256" key="5">
    <source>
        <dbReference type="ARBA" id="ARBA00022692"/>
    </source>
</evidence>
<dbReference type="RefSeq" id="WP_193911393.1">
    <property type="nucleotide sequence ID" value="NZ_JADEXG010000074.1"/>
</dbReference>
<dbReference type="AlphaFoldDB" id="A0A8J7A9R8"/>
<dbReference type="InterPro" id="IPR047817">
    <property type="entry name" value="ABC2_TM_bact-type"/>
</dbReference>
<keyword evidence="11" id="KW-1185">Reference proteome</keyword>
<sequence length="277" mass="31225">MHSVRRLKRFLPIPEAQQAKLGLLMTLVQRDLEARYKGSLLGNFWPILNQLSQLLIYTYVFSIVLKVKLSMAGMPDNNFTFGLWLYAGLLPWLAFIMGLSPAATSVTTQANLVKKVVFPLALLPLVPVLSAFIESTFGLMVLLLFVAFMVGKLYITVLLLPLAWIPQLLLTAGLGYLTAALTVFLRDIPQTLGVILNLWFYATPIIYPVSLIPERFREWVFNLNPLAAIAEFYRDAILVGEVQHWQSWGISVFISIIVFYCGLGVYRRLRPGFADVL</sequence>
<accession>A0A8J7A9R8</accession>
<dbReference type="PANTHER" id="PTHR30413:SF10">
    <property type="entry name" value="CAPSULE POLYSACCHARIDE EXPORT INNER-MEMBRANE PROTEIN CTRC"/>
    <property type="match status" value="1"/>
</dbReference>
<reference evidence="10" key="1">
    <citation type="submission" date="2020-10" db="EMBL/GenBank/DDBJ databases">
        <authorList>
            <person name="Castelo-Branco R."/>
            <person name="Eusebio N."/>
            <person name="Adriana R."/>
            <person name="Vieira A."/>
            <person name="Brugerolle De Fraissinette N."/>
            <person name="Rezende De Castro R."/>
            <person name="Schneider M.P."/>
            <person name="Vasconcelos V."/>
            <person name="Leao P.N."/>
        </authorList>
    </citation>
    <scope>NUCLEOTIDE SEQUENCE</scope>
    <source>
        <strain evidence="10">LEGE 07310</strain>
    </source>
</reference>
<dbReference type="GO" id="GO:0015920">
    <property type="term" value="P:lipopolysaccharide transport"/>
    <property type="evidence" value="ECO:0007669"/>
    <property type="project" value="TreeGrafter"/>
</dbReference>
<name>A0A8J7A9R8_9CYAN</name>
<keyword evidence="6 8" id="KW-1133">Transmembrane helix</keyword>
<dbReference type="EMBL" id="JADEXG010000074">
    <property type="protein sequence ID" value="MBE9079937.1"/>
    <property type="molecule type" value="Genomic_DNA"/>
</dbReference>
<keyword evidence="4 8" id="KW-1003">Cell membrane</keyword>